<evidence type="ECO:0000313" key="2">
    <source>
        <dbReference type="EMBL" id="ANV80582.1"/>
    </source>
</evidence>
<feature type="transmembrane region" description="Helical" evidence="1">
    <location>
        <begin position="113"/>
        <end position="133"/>
    </location>
</feature>
<keyword evidence="1" id="KW-0472">Membrane</keyword>
<reference evidence="2" key="2">
    <citation type="journal article" date="2015" name="ISME J.">
        <title>A new class of marine Euryarchaeota group II from the Mediterranean deep chlorophyll maximum.</title>
        <authorList>
            <person name="Martin-Cuadrado A.B."/>
            <person name="Garcia-Heredia I."/>
            <person name="Molto A.G."/>
            <person name="Lopez-Ubeda R."/>
            <person name="Kimes N."/>
            <person name="Lopez-Garcia P."/>
            <person name="Moreira D."/>
            <person name="Rodriguez-Valera F."/>
        </authorList>
    </citation>
    <scope>NUCLEOTIDE SEQUENCE</scope>
</reference>
<dbReference type="AlphaFoldDB" id="A0A1B1TE98"/>
<reference evidence="2" key="1">
    <citation type="submission" date="2014-11" db="EMBL/GenBank/DDBJ databases">
        <authorList>
            <person name="Zhu J."/>
            <person name="Qi W."/>
            <person name="Song R."/>
        </authorList>
    </citation>
    <scope>NUCLEOTIDE SEQUENCE</scope>
</reference>
<dbReference type="EMBL" id="KP211894">
    <property type="protein sequence ID" value="ANV80582.1"/>
    <property type="molecule type" value="Genomic_DNA"/>
</dbReference>
<feature type="transmembrane region" description="Helical" evidence="1">
    <location>
        <begin position="79"/>
        <end position="101"/>
    </location>
</feature>
<sequence>MSKWRERLNDYDDEHRHMLEGGSISQLFLSYSLSFSHPVFVGIVYAIMINLTLLLPIFYDGNADSEGFSNILQKWTNQSLIILLLCASLGAISAIISSLVRWPPVRLERRRRYLYPLPFIGFLITTIAIIFSTSEELKIIGYFVLLAPGPLYIQISYAPRWRMIERIDRDLDPFEGMKKTIFRENKNEELIEQNYDEIENAIEELDS</sequence>
<name>A0A1B1TE98_9ARCH</name>
<keyword evidence="1" id="KW-0812">Transmembrane</keyword>
<proteinExistence type="predicted"/>
<feature type="transmembrane region" description="Helical" evidence="1">
    <location>
        <begin position="139"/>
        <end position="159"/>
    </location>
</feature>
<feature type="transmembrane region" description="Helical" evidence="1">
    <location>
        <begin position="39"/>
        <end position="59"/>
    </location>
</feature>
<protein>
    <submittedName>
        <fullName evidence="2">Uncharacterized protein</fullName>
    </submittedName>
</protein>
<evidence type="ECO:0000256" key="1">
    <source>
        <dbReference type="SAM" id="Phobius"/>
    </source>
</evidence>
<organism evidence="2">
    <name type="scientific">uncultured Poseidoniia archaeon</name>
    <dbReference type="NCBI Taxonomy" id="1697135"/>
    <lineage>
        <taxon>Archaea</taxon>
        <taxon>Methanobacteriati</taxon>
        <taxon>Thermoplasmatota</taxon>
        <taxon>Candidatus Poseidoniia</taxon>
        <taxon>environmental samples</taxon>
    </lineage>
</organism>
<accession>A0A1B1TE98</accession>
<keyword evidence="1" id="KW-1133">Transmembrane helix</keyword>